<name>A0A834VG08_SARSC</name>
<dbReference type="InterPro" id="IPR052727">
    <property type="entry name" value="Rab4/Rab5_effector"/>
</dbReference>
<proteinExistence type="predicted"/>
<dbReference type="AlphaFoldDB" id="A0A834VG08"/>
<evidence type="ECO:0000256" key="4">
    <source>
        <dbReference type="PROSITE-ProRule" id="PRU00091"/>
    </source>
</evidence>
<reference evidence="6" key="2">
    <citation type="submission" date="2020-01" db="EMBL/GenBank/DDBJ databases">
        <authorList>
            <person name="Korhonen P.K.K."/>
            <person name="Guangxu M.G."/>
            <person name="Wang T.W."/>
            <person name="Stroehlein A.J.S."/>
            <person name="Young N.D."/>
            <person name="Ang C.-S.A."/>
            <person name="Fernando D.W.F."/>
            <person name="Lu H.L."/>
            <person name="Taylor S.T."/>
            <person name="Ehtesham M.E.M."/>
            <person name="Najaraj S.H.N."/>
            <person name="Harsha G.H.G."/>
            <person name="Madugundu A.M."/>
            <person name="Renuse S.R."/>
            <person name="Holt D.H."/>
            <person name="Pandey A.P."/>
            <person name="Papenfuss A.P."/>
            <person name="Gasser R.B.G."/>
            <person name="Fischer K.F."/>
        </authorList>
    </citation>
    <scope>NUCLEOTIDE SEQUENCE</scope>
    <source>
        <strain evidence="6">SSS_KF_BRIS2020</strain>
    </source>
</reference>
<evidence type="ECO:0000313" key="8">
    <source>
        <dbReference type="Proteomes" id="UP000070412"/>
    </source>
</evidence>
<accession>A0A834VG08</accession>
<evidence type="ECO:0000259" key="5">
    <source>
        <dbReference type="PROSITE" id="PS50178"/>
    </source>
</evidence>
<dbReference type="InterPro" id="IPR000306">
    <property type="entry name" value="Znf_FYVE"/>
</dbReference>
<dbReference type="PANTHER" id="PTHR13510">
    <property type="entry name" value="FYVE-FINGER-CONTAINING RAB5 EFFECTOR PROTEIN RABENOSYN-5-RELATED"/>
    <property type="match status" value="1"/>
</dbReference>
<protein>
    <submittedName>
        <fullName evidence="6">Rabenosyn-5</fullName>
    </submittedName>
</protein>
<feature type="domain" description="FYVE-type" evidence="5">
    <location>
        <begin position="236"/>
        <end position="265"/>
    </location>
</feature>
<dbReference type="InterPro" id="IPR017455">
    <property type="entry name" value="Znf_FYVE-rel"/>
</dbReference>
<dbReference type="EnsemblMetazoa" id="SSS_7125s_mrna">
    <property type="protein sequence ID" value="KAF7496257.1"/>
    <property type="gene ID" value="SSS_7125"/>
</dbReference>
<keyword evidence="8" id="KW-1185">Reference proteome</keyword>
<dbReference type="SMART" id="SM00064">
    <property type="entry name" value="FYVE"/>
    <property type="match status" value="1"/>
</dbReference>
<sequence>MSSFHSDPCAKDSSDQIRTFGKETIRDELDNISMEINAIDCSERSKTTSTECLNERLEMFSVIDGGFLKEGLLCPDCKIECKTITELMEHFSTQHQNDRKNSSKINQALFSPSSSSNKQLTTTFKTIFNKIIKPSAVNQFRSISSLDLFNKIDSDDQNVILKWQDSVQLGRSRSFQKYFHSTRDNFIERYVFETNKLLIRLDKLYQNYPLMSDASTRRQYEQSVVDWLDETVVFLCPFCTIRFNIVTKQKHHCRLCGAVMCAKCSKFLSFKLVQQLIRPVDLDGEGKISPNGDSITPKYSSSRNEYFDEAFPSTKNTRKSSVTDNLLVKQEKNDNLRICLHCESLIMIRKEKMDAIHSKTPIVKLYEELRATIVQMNSLIPTYYRMANSLNYGESCYRLKDANELKQKLIQLGERADLISRNIQSSKIGDSSSDEISSSRNNIQLKVAIQNSIRRSVVIVLRENLLNLIQLPDEERYKYLKQIHDESIEKRIQAEKRLMIEEQIKLNTPSNQISKEERQFKADSSVIDDGYCPQLSLDNARPNSERDTTNSDPIVEQMNIIRSYISQARKDNRYEEVSLLEDNLKQLEIEFFFVQQQNSNQD</sequence>
<reference evidence="7" key="3">
    <citation type="submission" date="2022-06" db="UniProtKB">
        <authorList>
            <consortium name="EnsemblMetazoa"/>
        </authorList>
    </citation>
    <scope>IDENTIFICATION</scope>
</reference>
<keyword evidence="1" id="KW-0479">Metal-binding</keyword>
<dbReference type="InterPro" id="IPR021565">
    <property type="entry name" value="Rbsn_Rab-bd"/>
</dbReference>
<evidence type="ECO:0000256" key="2">
    <source>
        <dbReference type="ARBA" id="ARBA00022771"/>
    </source>
</evidence>
<dbReference type="InterPro" id="IPR036531">
    <property type="entry name" value="Rbsn_Rab-bd_sf"/>
</dbReference>
<dbReference type="Gene3D" id="3.30.40.10">
    <property type="entry name" value="Zinc/RING finger domain, C3HC4 (zinc finger)"/>
    <property type="match status" value="1"/>
</dbReference>
<gene>
    <name evidence="6" type="ORF">SSS_7125</name>
</gene>
<dbReference type="SUPFAM" id="SSF57903">
    <property type="entry name" value="FYVE/PHD zinc finger"/>
    <property type="match status" value="1"/>
</dbReference>
<dbReference type="Gene3D" id="4.10.860.20">
    <property type="entry name" value="Rabenosyn, Rab binding domain"/>
    <property type="match status" value="1"/>
</dbReference>
<dbReference type="PANTHER" id="PTHR13510:SF44">
    <property type="entry name" value="RABENOSYN-5"/>
    <property type="match status" value="1"/>
</dbReference>
<dbReference type="PROSITE" id="PS50178">
    <property type="entry name" value="ZF_FYVE"/>
    <property type="match status" value="1"/>
</dbReference>
<keyword evidence="3" id="KW-0862">Zinc</keyword>
<evidence type="ECO:0000313" key="6">
    <source>
        <dbReference type="EMBL" id="KAF7496257.1"/>
    </source>
</evidence>
<keyword evidence="2 4" id="KW-0863">Zinc-finger</keyword>
<dbReference type="Proteomes" id="UP000070412">
    <property type="component" value="Unassembled WGS sequence"/>
</dbReference>
<dbReference type="InterPro" id="IPR011011">
    <property type="entry name" value="Znf_FYVE_PHD"/>
</dbReference>
<dbReference type="PROSITE" id="PS00028">
    <property type="entry name" value="ZINC_FINGER_C2H2_1"/>
    <property type="match status" value="1"/>
</dbReference>
<evidence type="ECO:0000313" key="7">
    <source>
        <dbReference type="EnsemblMetazoa" id="KAF7496257.1"/>
    </source>
</evidence>
<dbReference type="GO" id="GO:0008270">
    <property type="term" value="F:zinc ion binding"/>
    <property type="evidence" value="ECO:0007669"/>
    <property type="project" value="UniProtKB-KW"/>
</dbReference>
<evidence type="ECO:0000256" key="1">
    <source>
        <dbReference type="ARBA" id="ARBA00022723"/>
    </source>
</evidence>
<dbReference type="OMA" id="LAIFCEP"/>
<dbReference type="InterPro" id="IPR013083">
    <property type="entry name" value="Znf_RING/FYVE/PHD"/>
</dbReference>
<organism evidence="6">
    <name type="scientific">Sarcoptes scabiei</name>
    <name type="common">Itch mite</name>
    <name type="synonym">Acarus scabiei</name>
    <dbReference type="NCBI Taxonomy" id="52283"/>
    <lineage>
        <taxon>Eukaryota</taxon>
        <taxon>Metazoa</taxon>
        <taxon>Ecdysozoa</taxon>
        <taxon>Arthropoda</taxon>
        <taxon>Chelicerata</taxon>
        <taxon>Arachnida</taxon>
        <taxon>Acari</taxon>
        <taxon>Acariformes</taxon>
        <taxon>Sarcoptiformes</taxon>
        <taxon>Astigmata</taxon>
        <taxon>Psoroptidia</taxon>
        <taxon>Sarcoptoidea</taxon>
        <taxon>Sarcoptidae</taxon>
        <taxon>Sarcoptinae</taxon>
        <taxon>Sarcoptes</taxon>
    </lineage>
</organism>
<dbReference type="InterPro" id="IPR013087">
    <property type="entry name" value="Znf_C2H2_type"/>
</dbReference>
<dbReference type="EMBL" id="WVUK01000013">
    <property type="protein sequence ID" value="KAF7496257.1"/>
    <property type="molecule type" value="Genomic_DNA"/>
</dbReference>
<evidence type="ECO:0000256" key="3">
    <source>
        <dbReference type="ARBA" id="ARBA00022833"/>
    </source>
</evidence>
<dbReference type="OrthoDB" id="166134at2759"/>
<reference evidence="8" key="1">
    <citation type="journal article" date="2020" name="PLoS Negl. Trop. Dis.">
        <title>High-quality nuclear genome for Sarcoptes scabiei-A critical resource for a neglected parasite.</title>
        <authorList>
            <person name="Korhonen P.K."/>
            <person name="Gasser R.B."/>
            <person name="Ma G."/>
            <person name="Wang T."/>
            <person name="Stroehlein A.J."/>
            <person name="Young N.D."/>
            <person name="Ang C.S."/>
            <person name="Fernando D.D."/>
            <person name="Lu H.C."/>
            <person name="Taylor S."/>
            <person name="Reynolds S.L."/>
            <person name="Mofiz E."/>
            <person name="Najaraj S.H."/>
            <person name="Gowda H."/>
            <person name="Madugundu A."/>
            <person name="Renuse S."/>
            <person name="Holt D."/>
            <person name="Pandey A."/>
            <person name="Papenfuss A.T."/>
            <person name="Fischer K."/>
        </authorList>
    </citation>
    <scope>NUCLEOTIDE SEQUENCE [LARGE SCALE GENOMIC DNA]</scope>
</reference>
<dbReference type="SUPFAM" id="SSF140125">
    <property type="entry name" value="Rabenosyn-5 Rab-binding domain-like"/>
    <property type="match status" value="1"/>
</dbReference>
<dbReference type="Pfam" id="PF11464">
    <property type="entry name" value="Rbsn"/>
    <property type="match status" value="1"/>
</dbReference>
<dbReference type="Pfam" id="PF01363">
    <property type="entry name" value="FYVE"/>
    <property type="match status" value="1"/>
</dbReference>